<dbReference type="InterPro" id="IPR016194">
    <property type="entry name" value="SPOC-like_C_dom_sf"/>
</dbReference>
<dbReference type="InterPro" id="IPR006164">
    <property type="entry name" value="DNA_bd_Ku70/Ku80"/>
</dbReference>
<feature type="compositionally biased region" description="Basic and acidic residues" evidence="4">
    <location>
        <begin position="261"/>
        <end position="282"/>
    </location>
</feature>
<dbReference type="AlphaFoldDB" id="A0A8A0RN77"/>
<sequence>MRTMWKGAISFGLVNVPVKLYTATESKSIKFRQLHKECMNPIKYEKVCPVCNKELEDNEIVRGYEFEKGRFVVVDDKDLERIPEETAKTIDILDFVNLEEIDPIFFDRSYYLSPDETGSKAYALLRKAMEETGKIAIARVIIRSKQNLACIRVYDKNYLVMETMFYPDEVRSTAGLPSLPDPKLHENEIKMAVQLIGSLSEKFDPGKYTDEYREALLELIHGKIRGEEVKVPGYTGEGKVVDLMEALKASLEAANKSRMVSGEKKEGRSENSKGTEKAEKGGSGKKPAQKKTVKKTG</sequence>
<evidence type="ECO:0000313" key="6">
    <source>
        <dbReference type="EMBL" id="QSQ09332.1"/>
    </source>
</evidence>
<dbReference type="PIRSF" id="PIRSF006493">
    <property type="entry name" value="Prok_Ku"/>
    <property type="match status" value="1"/>
</dbReference>
<keyword evidence="7" id="KW-1185">Reference proteome</keyword>
<dbReference type="PANTHER" id="PTHR41251">
    <property type="entry name" value="NON-HOMOLOGOUS END JOINING PROTEIN KU"/>
    <property type="match status" value="1"/>
</dbReference>
<comment type="similarity">
    <text evidence="3">Belongs to the prokaryotic Ku family.</text>
</comment>
<dbReference type="CDD" id="cd00789">
    <property type="entry name" value="KU_like"/>
    <property type="match status" value="1"/>
</dbReference>
<feature type="domain" description="Ku" evidence="5">
    <location>
        <begin position="52"/>
        <end position="181"/>
    </location>
</feature>
<dbReference type="GO" id="GO:0003690">
    <property type="term" value="F:double-stranded DNA binding"/>
    <property type="evidence" value="ECO:0007669"/>
    <property type="project" value="UniProtKB-UniRule"/>
</dbReference>
<reference evidence="6" key="1">
    <citation type="submission" date="2020-07" db="EMBL/GenBank/DDBJ databases">
        <title>Koleobacter methoxysyntrophicus gen. nov., sp. nov., a novel anaerobic bacterium isolated from deep subsurface oil field and proposal of Koleobacterales ord. nov. in the phylum Firmicutes.</title>
        <authorList>
            <person name="Sakamoto S."/>
            <person name="Tamaki H."/>
        </authorList>
    </citation>
    <scope>NUCLEOTIDE SEQUENCE</scope>
    <source>
        <strain evidence="6">NRmbB1</strain>
    </source>
</reference>
<evidence type="ECO:0000259" key="5">
    <source>
        <dbReference type="SMART" id="SM00559"/>
    </source>
</evidence>
<dbReference type="GO" id="GO:0006303">
    <property type="term" value="P:double-strand break repair via nonhomologous end joining"/>
    <property type="evidence" value="ECO:0007669"/>
    <property type="project" value="UniProtKB-UniRule"/>
</dbReference>
<keyword evidence="3" id="KW-0234">DNA repair</keyword>
<dbReference type="InterPro" id="IPR009187">
    <property type="entry name" value="Prok_Ku"/>
</dbReference>
<protein>
    <recommendedName>
        <fullName evidence="3">Non-homologous end joining protein Ku</fullName>
    </recommendedName>
</protein>
<dbReference type="HAMAP" id="MF_01875">
    <property type="entry name" value="Prokaryotic_Ku"/>
    <property type="match status" value="1"/>
</dbReference>
<evidence type="ECO:0000256" key="4">
    <source>
        <dbReference type="SAM" id="MobiDB-lite"/>
    </source>
</evidence>
<dbReference type="NCBIfam" id="TIGR02772">
    <property type="entry name" value="Ku_bact"/>
    <property type="match status" value="1"/>
</dbReference>
<dbReference type="PANTHER" id="PTHR41251:SF1">
    <property type="entry name" value="NON-HOMOLOGOUS END JOINING PROTEIN KU"/>
    <property type="match status" value="1"/>
</dbReference>
<dbReference type="Pfam" id="PF02735">
    <property type="entry name" value="Ku"/>
    <property type="match status" value="1"/>
</dbReference>
<proteinExistence type="inferred from homology"/>
<feature type="region of interest" description="Disordered" evidence="4">
    <location>
        <begin position="254"/>
        <end position="297"/>
    </location>
</feature>
<dbReference type="EMBL" id="CP059066">
    <property type="protein sequence ID" value="QSQ09332.1"/>
    <property type="molecule type" value="Genomic_DNA"/>
</dbReference>
<evidence type="ECO:0000313" key="7">
    <source>
        <dbReference type="Proteomes" id="UP000662904"/>
    </source>
</evidence>
<dbReference type="GO" id="GO:0006310">
    <property type="term" value="P:DNA recombination"/>
    <property type="evidence" value="ECO:0007669"/>
    <property type="project" value="UniProtKB-KW"/>
</dbReference>
<keyword evidence="3" id="KW-0227">DNA damage</keyword>
<evidence type="ECO:0000256" key="3">
    <source>
        <dbReference type="HAMAP-Rule" id="MF_01875"/>
    </source>
</evidence>
<name>A0A8A0RN77_9FIRM</name>
<dbReference type="SUPFAM" id="SSF100939">
    <property type="entry name" value="SPOC domain-like"/>
    <property type="match status" value="1"/>
</dbReference>
<evidence type="ECO:0000256" key="2">
    <source>
        <dbReference type="ARBA" id="ARBA00023172"/>
    </source>
</evidence>
<accession>A0A8A0RN77</accession>
<comment type="function">
    <text evidence="3">With LigD forms a non-homologous end joining (NHEJ) DNA repair enzyme, which repairs dsDNA breaks with reduced fidelity. Binds linear dsDNA with 5'- and 3'- overhangs but not closed circular dsDNA nor ssDNA. Recruits and stimulates the ligase activity of LigD.</text>
</comment>
<dbReference type="FunFam" id="2.40.290.10:FF:000004">
    <property type="entry name" value="Non-homologous end joining protein Ku"/>
    <property type="match status" value="1"/>
</dbReference>
<comment type="subunit">
    <text evidence="3">Homodimer. Interacts with LigD.</text>
</comment>
<dbReference type="RefSeq" id="WP_206706690.1">
    <property type="nucleotide sequence ID" value="NZ_CP059066.1"/>
</dbReference>
<keyword evidence="2 3" id="KW-0233">DNA recombination</keyword>
<dbReference type="KEGG" id="kme:H0A61_01693"/>
<gene>
    <name evidence="3 6" type="primary">ku</name>
    <name evidence="6" type="ORF">H0A61_01693</name>
</gene>
<organism evidence="6 7">
    <name type="scientific">Koleobacter methoxysyntrophicus</name>
    <dbReference type="NCBI Taxonomy" id="2751313"/>
    <lineage>
        <taxon>Bacteria</taxon>
        <taxon>Bacillati</taxon>
        <taxon>Bacillota</taxon>
        <taxon>Clostridia</taxon>
        <taxon>Koleobacterales</taxon>
        <taxon>Koleobacteraceae</taxon>
        <taxon>Koleobacter</taxon>
    </lineage>
</organism>
<feature type="compositionally biased region" description="Basic residues" evidence="4">
    <location>
        <begin position="287"/>
        <end position="297"/>
    </location>
</feature>
<dbReference type="Gene3D" id="2.40.290.10">
    <property type="match status" value="1"/>
</dbReference>
<dbReference type="Proteomes" id="UP000662904">
    <property type="component" value="Chromosome"/>
</dbReference>
<evidence type="ECO:0000256" key="1">
    <source>
        <dbReference type="ARBA" id="ARBA00023125"/>
    </source>
</evidence>
<keyword evidence="1 3" id="KW-0238">DNA-binding</keyword>
<dbReference type="SMART" id="SM00559">
    <property type="entry name" value="Ku78"/>
    <property type="match status" value="1"/>
</dbReference>